<dbReference type="Pfam" id="PF08044">
    <property type="entry name" value="DUF1707"/>
    <property type="match status" value="1"/>
</dbReference>
<evidence type="ECO:0000313" key="4">
    <source>
        <dbReference type="Proteomes" id="UP000467236"/>
    </source>
</evidence>
<keyword evidence="1" id="KW-0812">Transmembrane</keyword>
<dbReference type="PANTHER" id="PTHR40763:SF4">
    <property type="entry name" value="DUF1707 DOMAIN-CONTAINING PROTEIN"/>
    <property type="match status" value="1"/>
</dbReference>
<organism evidence="3 4">
    <name type="scientific">Mycobacterium shinjukuense</name>
    <dbReference type="NCBI Taxonomy" id="398694"/>
    <lineage>
        <taxon>Bacteria</taxon>
        <taxon>Bacillati</taxon>
        <taxon>Actinomycetota</taxon>
        <taxon>Actinomycetes</taxon>
        <taxon>Mycobacteriales</taxon>
        <taxon>Mycobacteriaceae</taxon>
        <taxon>Mycobacterium</taxon>
    </lineage>
</organism>
<evidence type="ECO:0000256" key="1">
    <source>
        <dbReference type="SAM" id="Phobius"/>
    </source>
</evidence>
<accession>A0A7I7MU41</accession>
<evidence type="ECO:0000259" key="2">
    <source>
        <dbReference type="Pfam" id="PF08044"/>
    </source>
</evidence>
<dbReference type="Proteomes" id="UP000467236">
    <property type="component" value="Chromosome"/>
</dbReference>
<dbReference type="KEGG" id="mshj:MSHI_35810"/>
<protein>
    <recommendedName>
        <fullName evidence="2">DUF1707 domain-containing protein</fullName>
    </recommendedName>
</protein>
<feature type="transmembrane region" description="Helical" evidence="1">
    <location>
        <begin position="114"/>
        <end position="136"/>
    </location>
</feature>
<proteinExistence type="predicted"/>
<name>A0A7I7MU41_9MYCO</name>
<sequence>MARVPGRSVITRALPIGGRTSTIVPVAKWLGTPLARGAMATTRAKDSDRQDACRILDNALADGELSMTEHRERVSAATNAVTLGDLQRLVADLQFQSAPAQMPALKTRARRNGLGLLIAALATSVVLGIGIGWGLYGNTRSPLDFTTDPGAKADGVAAIVLTPPRQLQSLGGLTGLLEQTRKRFGDTMGYRLVVYPDYASIDRLDPADDRRVLSYTYRGGWGDPSSTAKSSADTVLVDLSKFDVKTMVGILRGAPETLGMKQSDVKTTYLTVEPAKDPTAPGALSLSLYVSTDYGSGYIVFAGDGTIKHVSYPT</sequence>
<feature type="domain" description="DUF1707" evidence="2">
    <location>
        <begin position="42"/>
        <end position="94"/>
    </location>
</feature>
<gene>
    <name evidence="3" type="ORF">MSHI_35810</name>
</gene>
<keyword evidence="1" id="KW-1133">Transmembrane helix</keyword>
<dbReference type="PANTHER" id="PTHR40763">
    <property type="entry name" value="MEMBRANE PROTEIN-RELATED"/>
    <property type="match status" value="1"/>
</dbReference>
<keyword evidence="1" id="KW-0472">Membrane</keyword>
<dbReference type="EMBL" id="AP022575">
    <property type="protein sequence ID" value="BBX75675.1"/>
    <property type="molecule type" value="Genomic_DNA"/>
</dbReference>
<dbReference type="AlphaFoldDB" id="A0A7I7MU41"/>
<reference evidence="3 4" key="1">
    <citation type="journal article" date="2019" name="Emerg. Microbes Infect.">
        <title>Comprehensive subspecies identification of 175 nontuberculous mycobacteria species based on 7547 genomic profiles.</title>
        <authorList>
            <person name="Matsumoto Y."/>
            <person name="Kinjo T."/>
            <person name="Motooka D."/>
            <person name="Nabeya D."/>
            <person name="Jung N."/>
            <person name="Uechi K."/>
            <person name="Horii T."/>
            <person name="Iida T."/>
            <person name="Fujita J."/>
            <person name="Nakamura S."/>
        </authorList>
    </citation>
    <scope>NUCLEOTIDE SEQUENCE [LARGE SCALE GENOMIC DNA]</scope>
    <source>
        <strain evidence="3 4">JCM 14233</strain>
    </source>
</reference>
<keyword evidence="4" id="KW-1185">Reference proteome</keyword>
<evidence type="ECO:0000313" key="3">
    <source>
        <dbReference type="EMBL" id="BBX75675.1"/>
    </source>
</evidence>
<dbReference type="InterPro" id="IPR012551">
    <property type="entry name" value="DUF1707_SHOCT-like"/>
</dbReference>